<reference evidence="3 4" key="1">
    <citation type="submission" date="2018-05" db="EMBL/GenBank/DDBJ databases">
        <title>Chitinophaga sp. K3CV102501T nov., isolated from isolated from a monsoon evergreen broad-leaved forest soil.</title>
        <authorList>
            <person name="Lv Y."/>
        </authorList>
    </citation>
    <scope>NUCLEOTIDE SEQUENCE [LARGE SCALE GENOMIC DNA]</scope>
    <source>
        <strain evidence="3 4">GDMCC 1.1325</strain>
    </source>
</reference>
<evidence type="ECO:0000313" key="3">
    <source>
        <dbReference type="EMBL" id="RBL93931.1"/>
    </source>
</evidence>
<keyword evidence="4" id="KW-1185">Reference proteome</keyword>
<dbReference type="SUPFAM" id="SSF52266">
    <property type="entry name" value="SGNH hydrolase"/>
    <property type="match status" value="1"/>
</dbReference>
<dbReference type="PANTHER" id="PTHR30383">
    <property type="entry name" value="THIOESTERASE 1/PROTEASE 1/LYSOPHOSPHOLIPASE L1"/>
    <property type="match status" value="1"/>
</dbReference>
<name>A0A365Y6L9_9BACT</name>
<sequence>MTTGTENNLGRSMLTVLALLLTTFSTYAQNAGMIQQDTALFRAFDQLSKADSNVVSILHLGDSHVQAGYFSLATAALLQQQFGYAGRGFVFPYNLAGTNGPEDYRWNSPSRWTMERVIDRYKPPVLGPGAIAIQTQAAPALSFTGKQDAAMDNNFRKVQLLYDANTDSNNLVCPEAEVTVTGMPFPGSPTIRMATLNFPQSSQSFQVRWENTGNLPFRFYGAVFQNGHNGVLYHSVGINGAMYQHYNDLSNVLLAQMSVFQPRLVIISLGTNEAYGKFDPLLFRNEIDKTVQLIRQQMPAACILLTTPPDCMRAVRKTTRKKIGKKKYRTIHSIAYYPNPYISMATQQIVGYARQHGVACWNFNAVNRDEKDRFAGGWASDHIHFNPRGYQLQGQLLYEALKQSYNQYLQVKKKNQVNTDDRH</sequence>
<accession>A0A365Y6L9</accession>
<dbReference type="GO" id="GO:0016788">
    <property type="term" value="F:hydrolase activity, acting on ester bonds"/>
    <property type="evidence" value="ECO:0007669"/>
    <property type="project" value="UniProtKB-ARBA"/>
</dbReference>
<dbReference type="Gene3D" id="3.40.50.1110">
    <property type="entry name" value="SGNH hydrolase"/>
    <property type="match status" value="1"/>
</dbReference>
<dbReference type="EMBL" id="QFFJ01000001">
    <property type="protein sequence ID" value="RBL93931.1"/>
    <property type="molecule type" value="Genomic_DNA"/>
</dbReference>
<evidence type="ECO:0000259" key="2">
    <source>
        <dbReference type="Pfam" id="PF13472"/>
    </source>
</evidence>
<feature type="chain" id="PRO_5016719272" description="SGNH hydrolase-type esterase domain-containing protein" evidence="1">
    <location>
        <begin position="29"/>
        <end position="423"/>
    </location>
</feature>
<dbReference type="RefSeq" id="WP_113616533.1">
    <property type="nucleotide sequence ID" value="NZ_QFFJ01000001.1"/>
</dbReference>
<dbReference type="PANTHER" id="PTHR30383:SF29">
    <property type="entry name" value="SGNH HYDROLASE-TYPE ESTERASE DOMAIN-CONTAINING PROTEIN"/>
    <property type="match status" value="1"/>
</dbReference>
<dbReference type="Gene3D" id="2.60.120.1360">
    <property type="match status" value="1"/>
</dbReference>
<keyword evidence="1" id="KW-0732">Signal</keyword>
<comment type="caution">
    <text evidence="3">The sequence shown here is derived from an EMBL/GenBank/DDBJ whole genome shotgun (WGS) entry which is preliminary data.</text>
</comment>
<protein>
    <recommendedName>
        <fullName evidence="2">SGNH hydrolase-type esterase domain-containing protein</fullName>
    </recommendedName>
</protein>
<dbReference type="AlphaFoldDB" id="A0A365Y6L9"/>
<evidence type="ECO:0000313" key="4">
    <source>
        <dbReference type="Proteomes" id="UP000253410"/>
    </source>
</evidence>
<gene>
    <name evidence="3" type="ORF">DF182_15705</name>
</gene>
<dbReference type="InterPro" id="IPR051532">
    <property type="entry name" value="Ester_Hydrolysis_Enzymes"/>
</dbReference>
<dbReference type="Pfam" id="PF13472">
    <property type="entry name" value="Lipase_GDSL_2"/>
    <property type="match status" value="1"/>
</dbReference>
<feature type="domain" description="SGNH hydrolase-type esterase" evidence="2">
    <location>
        <begin position="214"/>
        <end position="392"/>
    </location>
</feature>
<dbReference type="InterPro" id="IPR036514">
    <property type="entry name" value="SGNH_hydro_sf"/>
</dbReference>
<organism evidence="3 4">
    <name type="scientific">Chitinophaga flava</name>
    <dbReference type="NCBI Taxonomy" id="2259036"/>
    <lineage>
        <taxon>Bacteria</taxon>
        <taxon>Pseudomonadati</taxon>
        <taxon>Bacteroidota</taxon>
        <taxon>Chitinophagia</taxon>
        <taxon>Chitinophagales</taxon>
        <taxon>Chitinophagaceae</taxon>
        <taxon>Chitinophaga</taxon>
    </lineage>
</organism>
<proteinExistence type="predicted"/>
<evidence type="ECO:0000256" key="1">
    <source>
        <dbReference type="SAM" id="SignalP"/>
    </source>
</evidence>
<dbReference type="Proteomes" id="UP000253410">
    <property type="component" value="Unassembled WGS sequence"/>
</dbReference>
<dbReference type="OrthoDB" id="9764375at2"/>
<feature type="signal peptide" evidence="1">
    <location>
        <begin position="1"/>
        <end position="28"/>
    </location>
</feature>
<dbReference type="InterPro" id="IPR013830">
    <property type="entry name" value="SGNH_hydro"/>
</dbReference>